<feature type="transmembrane region" description="Helical" evidence="1">
    <location>
        <begin position="103"/>
        <end position="121"/>
    </location>
</feature>
<dbReference type="Proteomes" id="UP000199328">
    <property type="component" value="Unassembled WGS sequence"/>
</dbReference>
<feature type="transmembrane region" description="Helical" evidence="1">
    <location>
        <begin position="240"/>
        <end position="259"/>
    </location>
</feature>
<feature type="transmembrane region" description="Helical" evidence="1">
    <location>
        <begin position="12"/>
        <end position="33"/>
    </location>
</feature>
<keyword evidence="1" id="KW-1133">Transmembrane helix</keyword>
<feature type="transmembrane region" description="Helical" evidence="1">
    <location>
        <begin position="128"/>
        <end position="147"/>
    </location>
</feature>
<dbReference type="OrthoDB" id="9812899at2"/>
<dbReference type="EMBL" id="FNFV01000010">
    <property type="protein sequence ID" value="SDL06764.1"/>
    <property type="molecule type" value="Genomic_DNA"/>
</dbReference>
<evidence type="ECO:0000256" key="1">
    <source>
        <dbReference type="SAM" id="Phobius"/>
    </source>
</evidence>
<feature type="transmembrane region" description="Helical" evidence="1">
    <location>
        <begin position="265"/>
        <end position="283"/>
    </location>
</feature>
<dbReference type="AlphaFoldDB" id="A0A1G9H1S8"/>
<organism evidence="3 4">
    <name type="scientific">Meinhardsimonia xiamenensis</name>
    <dbReference type="NCBI Taxonomy" id="990712"/>
    <lineage>
        <taxon>Bacteria</taxon>
        <taxon>Pseudomonadati</taxon>
        <taxon>Pseudomonadota</taxon>
        <taxon>Alphaproteobacteria</taxon>
        <taxon>Rhodobacterales</taxon>
        <taxon>Paracoccaceae</taxon>
        <taxon>Meinhardsimonia</taxon>
    </lineage>
</organism>
<dbReference type="Pfam" id="PF00892">
    <property type="entry name" value="EamA"/>
    <property type="match status" value="2"/>
</dbReference>
<gene>
    <name evidence="3" type="ORF">SAMN05216257_11014</name>
</gene>
<feature type="transmembrane region" description="Helical" evidence="1">
    <location>
        <begin position="183"/>
        <end position="203"/>
    </location>
</feature>
<dbReference type="PANTHER" id="PTHR22911">
    <property type="entry name" value="ACYL-MALONYL CONDENSING ENZYME-RELATED"/>
    <property type="match status" value="1"/>
</dbReference>
<feature type="domain" description="EamA" evidence="2">
    <location>
        <begin position="12"/>
        <end position="143"/>
    </location>
</feature>
<dbReference type="SUPFAM" id="SSF103481">
    <property type="entry name" value="Multidrug resistance efflux transporter EmrE"/>
    <property type="match status" value="2"/>
</dbReference>
<keyword evidence="1" id="KW-0812">Transmembrane</keyword>
<dbReference type="InterPro" id="IPR000620">
    <property type="entry name" value="EamA_dom"/>
</dbReference>
<feature type="transmembrane region" description="Helical" evidence="1">
    <location>
        <begin position="76"/>
        <end position="97"/>
    </location>
</feature>
<evidence type="ECO:0000259" key="2">
    <source>
        <dbReference type="Pfam" id="PF00892"/>
    </source>
</evidence>
<keyword evidence="1" id="KW-0472">Membrane</keyword>
<dbReference type="GO" id="GO:0016020">
    <property type="term" value="C:membrane"/>
    <property type="evidence" value="ECO:0007669"/>
    <property type="project" value="InterPro"/>
</dbReference>
<keyword evidence="4" id="KW-1185">Reference proteome</keyword>
<feature type="transmembrane region" description="Helical" evidence="1">
    <location>
        <begin position="209"/>
        <end position="228"/>
    </location>
</feature>
<evidence type="ECO:0000313" key="3">
    <source>
        <dbReference type="EMBL" id="SDL06764.1"/>
    </source>
</evidence>
<feature type="transmembrane region" description="Helical" evidence="1">
    <location>
        <begin position="45"/>
        <end position="64"/>
    </location>
</feature>
<dbReference type="RefSeq" id="WP_092501259.1">
    <property type="nucleotide sequence ID" value="NZ_FNFV01000010.1"/>
</dbReference>
<dbReference type="STRING" id="990712.SAMN05216257_11014"/>
<feature type="transmembrane region" description="Helical" evidence="1">
    <location>
        <begin position="153"/>
        <end position="171"/>
    </location>
</feature>
<evidence type="ECO:0000313" key="4">
    <source>
        <dbReference type="Proteomes" id="UP000199328"/>
    </source>
</evidence>
<proteinExistence type="predicted"/>
<protein>
    <submittedName>
        <fullName evidence="3">EamA domain-containing membrane protein RarD</fullName>
    </submittedName>
</protein>
<dbReference type="PANTHER" id="PTHR22911:SF103">
    <property type="entry name" value="BLR2811 PROTEIN"/>
    <property type="match status" value="1"/>
</dbReference>
<name>A0A1G9H1S8_9RHOB</name>
<dbReference type="InterPro" id="IPR037185">
    <property type="entry name" value="EmrE-like"/>
</dbReference>
<feature type="domain" description="EamA" evidence="2">
    <location>
        <begin position="155"/>
        <end position="277"/>
    </location>
</feature>
<reference evidence="4" key="1">
    <citation type="submission" date="2016-10" db="EMBL/GenBank/DDBJ databases">
        <authorList>
            <person name="Varghese N."/>
            <person name="Submissions S."/>
        </authorList>
    </citation>
    <scope>NUCLEOTIDE SEQUENCE [LARGE SCALE GENOMIC DNA]</scope>
    <source>
        <strain evidence="4">CGMCC 1.10789</strain>
    </source>
</reference>
<accession>A0A1G9H1S8</accession>
<sequence>MSALPSPGDNARGILLMIGAIFAFSLMDLLAKAIGQRADVVMALWARYAGQALVVLLLVAPRLASVARTRHPGLQLLRSVVLLGATISFFTGLTHIGLAEATAIMDVNPVLVTLGGALFLGERLGPRRLAAIALALLGALVIIRPGSAVFSPYAVLPLLAAIFYSAYALLTRLAGRDEDPWTSLLYTALFGAVVLSFAVPFFWVPPDAVTLALMAAIGLVGAAGQLMLIRALALAEAGTVAPFSYAGLVFAAIWGLVFFGEIPDMPTVIGAAIIAGAGLYVWYRETRAARAVHVGPRPGP</sequence>